<sequence>MSTWGKQIKIPAIYMRGGTSKGVFFLKEDLPTDPSVRDKVLQRAIGSPDPYGQQIDGVGGATSSTSKVVIVSKSNRPGCDVDYLFGQVAIGQPLVDWSGNCGNLTSAVGPFSIYQGLVDAPQDGVATVNIWQENIGKKIMAHVLMKDGEVQELGDFVLDGVTFPAAEIKLEFLDPGADGGAMFPTGNPIDILNVPGVGKVEATLINAGNPAIFVSAISMGLTGKELQRDINDNVDLLNRFEAIRAHGAVTMGLAESVEYAMTKRQHTPKIAFFGKPASYTTSDGKEINGEDIDILARILSMGKLHHAMTGTGAVAIAAAAAIPGTIVSRVLGDTRPELRFGHPSGTFKVGAEAAHEQAGWTVKKIVMSRSARRLMEGSILIPNQLNG</sequence>
<dbReference type="Pfam" id="PF04303">
    <property type="entry name" value="PrpF"/>
    <property type="match status" value="1"/>
</dbReference>
<dbReference type="InterPro" id="IPR012709">
    <property type="entry name" value="PrpF"/>
</dbReference>
<evidence type="ECO:0000256" key="2">
    <source>
        <dbReference type="ARBA" id="ARBA00023235"/>
    </source>
</evidence>
<dbReference type="InterPro" id="IPR007400">
    <property type="entry name" value="PrpF-like"/>
</dbReference>
<dbReference type="PANTHER" id="PTHR43709">
    <property type="entry name" value="ACONITATE ISOMERASE-RELATED"/>
    <property type="match status" value="1"/>
</dbReference>
<gene>
    <name evidence="3" type="primary">prpF</name>
    <name evidence="3" type="ORF">ACFQRG_02105</name>
</gene>
<comment type="caution">
    <text evidence="3">The sequence shown here is derived from an EMBL/GenBank/DDBJ whole genome shotgun (WGS) entry which is preliminary data.</text>
</comment>
<name>A0ABW2PX51_9BACL</name>
<dbReference type="EMBL" id="JBHTCO010000002">
    <property type="protein sequence ID" value="MFC7391786.1"/>
    <property type="molecule type" value="Genomic_DNA"/>
</dbReference>
<dbReference type="Proteomes" id="UP001596505">
    <property type="component" value="Unassembled WGS sequence"/>
</dbReference>
<dbReference type="GO" id="GO:0016853">
    <property type="term" value="F:isomerase activity"/>
    <property type="evidence" value="ECO:0007669"/>
    <property type="project" value="UniProtKB-KW"/>
</dbReference>
<proteinExistence type="inferred from homology"/>
<evidence type="ECO:0000313" key="4">
    <source>
        <dbReference type="Proteomes" id="UP001596505"/>
    </source>
</evidence>
<organism evidence="3 4">
    <name type="scientific">Scopulibacillus cellulosilyticus</name>
    <dbReference type="NCBI Taxonomy" id="2665665"/>
    <lineage>
        <taxon>Bacteria</taxon>
        <taxon>Bacillati</taxon>
        <taxon>Bacillota</taxon>
        <taxon>Bacilli</taxon>
        <taxon>Bacillales</taxon>
        <taxon>Sporolactobacillaceae</taxon>
        <taxon>Scopulibacillus</taxon>
    </lineage>
</organism>
<keyword evidence="2 3" id="KW-0413">Isomerase</keyword>
<keyword evidence="4" id="KW-1185">Reference proteome</keyword>
<protein>
    <submittedName>
        <fullName evidence="3">2-methylaconitate cis-trans isomerase PrpF</fullName>
    </submittedName>
</protein>
<reference evidence="4" key="1">
    <citation type="journal article" date="2019" name="Int. J. Syst. Evol. Microbiol.">
        <title>The Global Catalogue of Microorganisms (GCM) 10K type strain sequencing project: providing services to taxonomists for standard genome sequencing and annotation.</title>
        <authorList>
            <consortium name="The Broad Institute Genomics Platform"/>
            <consortium name="The Broad Institute Genome Sequencing Center for Infectious Disease"/>
            <person name="Wu L."/>
            <person name="Ma J."/>
        </authorList>
    </citation>
    <scope>NUCLEOTIDE SEQUENCE [LARGE SCALE GENOMIC DNA]</scope>
    <source>
        <strain evidence="4">CGMCC 1.16305</strain>
    </source>
</reference>
<evidence type="ECO:0000313" key="3">
    <source>
        <dbReference type="EMBL" id="MFC7391786.1"/>
    </source>
</evidence>
<dbReference type="Gene3D" id="3.10.310.10">
    <property type="entry name" value="Diaminopimelate Epimerase, Chain A, domain 1"/>
    <property type="match status" value="2"/>
</dbReference>
<dbReference type="SUPFAM" id="SSF54506">
    <property type="entry name" value="Diaminopimelate epimerase-like"/>
    <property type="match status" value="2"/>
</dbReference>
<evidence type="ECO:0000256" key="1">
    <source>
        <dbReference type="ARBA" id="ARBA00007673"/>
    </source>
</evidence>
<dbReference type="PANTHER" id="PTHR43709:SF2">
    <property type="entry name" value="DUF453 DOMAIN PROTEIN (AFU_ORTHOLOGUE AFUA_6G00360)"/>
    <property type="match status" value="1"/>
</dbReference>
<dbReference type="NCBIfam" id="TIGR02334">
    <property type="entry name" value="prpF"/>
    <property type="match status" value="1"/>
</dbReference>
<accession>A0ABW2PX51</accession>
<dbReference type="RefSeq" id="WP_380963124.1">
    <property type="nucleotide sequence ID" value="NZ_JBHTCO010000002.1"/>
</dbReference>
<comment type="similarity">
    <text evidence="1">Belongs to the PrpF family.</text>
</comment>